<dbReference type="InterPro" id="IPR036388">
    <property type="entry name" value="WH-like_DNA-bd_sf"/>
</dbReference>
<dbReference type="Gene3D" id="1.10.10.10">
    <property type="entry name" value="Winged helix-like DNA-binding domain superfamily/Winged helix DNA-binding domain"/>
    <property type="match status" value="1"/>
</dbReference>
<accession>A0AAW4FGE5</accession>
<dbReference type="PANTHER" id="PTHR33221">
    <property type="entry name" value="WINGED HELIX-TURN-HELIX TRANSCRIPTIONAL REGULATOR, RRF2 FAMILY"/>
    <property type="match status" value="1"/>
</dbReference>
<keyword evidence="2" id="KW-1185">Reference proteome</keyword>
<organism evidence="1 2">
    <name type="scientific">Ensifer canadensis</name>
    <dbReference type="NCBI Taxonomy" id="555315"/>
    <lineage>
        <taxon>Bacteria</taxon>
        <taxon>Pseudomonadati</taxon>
        <taxon>Pseudomonadota</taxon>
        <taxon>Alphaproteobacteria</taxon>
        <taxon>Hyphomicrobiales</taxon>
        <taxon>Rhizobiaceae</taxon>
        <taxon>Sinorhizobium/Ensifer group</taxon>
        <taxon>Ensifer</taxon>
    </lineage>
</organism>
<protein>
    <submittedName>
        <fullName evidence="1">Transcriptional regulator</fullName>
    </submittedName>
</protein>
<dbReference type="GO" id="GO:0003700">
    <property type="term" value="F:DNA-binding transcription factor activity"/>
    <property type="evidence" value="ECO:0007669"/>
    <property type="project" value="TreeGrafter"/>
</dbReference>
<evidence type="ECO:0000313" key="1">
    <source>
        <dbReference type="EMBL" id="MBM3091184.1"/>
    </source>
</evidence>
<comment type="caution">
    <text evidence="1">The sequence shown here is derived from an EMBL/GenBank/DDBJ whole genome shotgun (WGS) entry which is preliminary data.</text>
</comment>
<evidence type="ECO:0000313" key="2">
    <source>
        <dbReference type="Proteomes" id="UP000744980"/>
    </source>
</evidence>
<dbReference type="AlphaFoldDB" id="A0AAW4FGE5"/>
<dbReference type="InterPro" id="IPR000944">
    <property type="entry name" value="Tscrpt_reg_Rrf2"/>
</dbReference>
<dbReference type="PROSITE" id="PS51197">
    <property type="entry name" value="HTH_RRF2_2"/>
    <property type="match status" value="1"/>
</dbReference>
<dbReference type="SUPFAM" id="SSF46785">
    <property type="entry name" value="Winged helix' DNA-binding domain"/>
    <property type="match status" value="1"/>
</dbReference>
<dbReference type="EMBL" id="WXFA01000005">
    <property type="protein sequence ID" value="MBM3091184.1"/>
    <property type="molecule type" value="Genomic_DNA"/>
</dbReference>
<sequence length="139" mass="14845">MPQDNRLSRMLHVLVHMHLLGGTETSQTIGLMLSTNPVVVRRTMAALKRHGIVGSEGGPGGGWLLTRGAEEISVLDVHKALNDKSVFSLGLAADHAGCPVERAVNAHLSKAFLAAETVLNDEFGKLTLAQIAREFTAAR</sequence>
<gene>
    <name evidence="1" type="ORF">GFB56_10185</name>
</gene>
<reference evidence="1 2" key="1">
    <citation type="submission" date="2020-01" db="EMBL/GenBank/DDBJ databases">
        <title>Draft genome assembly of Ensifer adhaerens T173.</title>
        <authorList>
            <person name="Craig J.E."/>
            <person name="Stinchcombe J.R."/>
        </authorList>
    </citation>
    <scope>NUCLEOTIDE SEQUENCE [LARGE SCALE GENOMIC DNA]</scope>
    <source>
        <strain evidence="1 2">T173</strain>
    </source>
</reference>
<proteinExistence type="predicted"/>
<dbReference type="Proteomes" id="UP000744980">
    <property type="component" value="Unassembled WGS sequence"/>
</dbReference>
<dbReference type="PANTHER" id="PTHR33221:SF15">
    <property type="entry name" value="HTH-TYPE TRANSCRIPTIONAL REGULATOR YWGB-RELATED"/>
    <property type="match status" value="1"/>
</dbReference>
<name>A0AAW4FGE5_9HYPH</name>
<dbReference type="Pfam" id="PF02082">
    <property type="entry name" value="Rrf2"/>
    <property type="match status" value="1"/>
</dbReference>
<dbReference type="GO" id="GO:0005829">
    <property type="term" value="C:cytosol"/>
    <property type="evidence" value="ECO:0007669"/>
    <property type="project" value="TreeGrafter"/>
</dbReference>
<dbReference type="InterPro" id="IPR036390">
    <property type="entry name" value="WH_DNA-bd_sf"/>
</dbReference>
<dbReference type="RefSeq" id="WP_057209948.1">
    <property type="nucleotide sequence ID" value="NZ_CP083371.1"/>
</dbReference>